<name>A0A2S8GC90_9BACT</name>
<feature type="compositionally biased region" description="Polar residues" evidence="1">
    <location>
        <begin position="111"/>
        <end position="126"/>
    </location>
</feature>
<dbReference type="Proteomes" id="UP000237819">
    <property type="component" value="Unassembled WGS sequence"/>
</dbReference>
<evidence type="ECO:0000313" key="2">
    <source>
        <dbReference type="EMBL" id="PQO42085.1"/>
    </source>
</evidence>
<gene>
    <name evidence="2" type="ORF">C5Y93_27430</name>
</gene>
<reference evidence="2 3" key="1">
    <citation type="submission" date="2018-02" db="EMBL/GenBank/DDBJ databases">
        <title>Comparative genomes isolates from brazilian mangrove.</title>
        <authorList>
            <person name="Araujo J.E."/>
            <person name="Taketani R.G."/>
            <person name="Silva M.C.P."/>
            <person name="Loureco M.V."/>
            <person name="Andreote F.D."/>
        </authorList>
    </citation>
    <scope>NUCLEOTIDE SEQUENCE [LARGE SCALE GENOMIC DNA]</scope>
    <source>
        <strain evidence="2 3">Nap-Phe MGV</strain>
    </source>
</reference>
<dbReference type="EMBL" id="PUHZ01000025">
    <property type="protein sequence ID" value="PQO42085.1"/>
    <property type="molecule type" value="Genomic_DNA"/>
</dbReference>
<sequence length="569" mass="61842">MSVFRNLLIVGLLICVAYNGYVIYRNQMVTSPPPAEEAEAETPLFNPEAFATLAENRSHAAVQPPPTVVNAEALPTTNFPAANPVLETSPGGPSQERAPEETLAQLPLEPKTTSRFTQSSPATPIQNAAEETTPEPKPEAAEEPDTYLFDQAWAKIEEADANFKWPVALREIQELLKHPGLTPEQREQILTKGDKLAELVILAPNKHLAQPGATYFPNESLEQIAQKQQLPLAMLRLINGWNAGQGPTPGDWVKILQGPFSMQVDLPNEEIRLSVDGMYAGRIPIGKRDVRFSIAPFNGLVHEETGEQESLTVGDVPILIQQENVTPPRNSIQVAQEKWPLLAALADPSVKISLTPDEIYTPSIEEAAVIETAEQLYLEVRAAQLHALLAKRSVATTTSTEPVDALKLQIFTPQEKAVQGTPVNYGIEVTNLSEETSEAIQVVVNLSEGIEPLKVAGHTGKIGLGQAVFDPIALQPGKSIRLTVTIDTRSAGNFVVRPEVQCQSPSTRYATEIQLQITPNSKQRVVSDSPPIARPAPEVKPETKPKGAIPPLPQDIMAEAPLNPATEIR</sequence>
<evidence type="ECO:0000256" key="1">
    <source>
        <dbReference type="SAM" id="MobiDB-lite"/>
    </source>
</evidence>
<dbReference type="AlphaFoldDB" id="A0A2S8GC90"/>
<dbReference type="RefSeq" id="WP_105338668.1">
    <property type="nucleotide sequence ID" value="NZ_PUHZ01000025.1"/>
</dbReference>
<accession>A0A2S8GC90</accession>
<comment type="caution">
    <text evidence="2">The sequence shown here is derived from an EMBL/GenBank/DDBJ whole genome shotgun (WGS) entry which is preliminary data.</text>
</comment>
<feature type="region of interest" description="Disordered" evidence="1">
    <location>
        <begin position="79"/>
        <end position="143"/>
    </location>
</feature>
<protein>
    <submittedName>
        <fullName evidence="2">Uncharacterized protein</fullName>
    </submittedName>
</protein>
<dbReference type="OrthoDB" id="243083at2"/>
<feature type="region of interest" description="Disordered" evidence="1">
    <location>
        <begin position="521"/>
        <end position="569"/>
    </location>
</feature>
<proteinExistence type="predicted"/>
<evidence type="ECO:0000313" key="3">
    <source>
        <dbReference type="Proteomes" id="UP000237819"/>
    </source>
</evidence>
<organism evidence="2 3">
    <name type="scientific">Blastopirellula marina</name>
    <dbReference type="NCBI Taxonomy" id="124"/>
    <lineage>
        <taxon>Bacteria</taxon>
        <taxon>Pseudomonadati</taxon>
        <taxon>Planctomycetota</taxon>
        <taxon>Planctomycetia</taxon>
        <taxon>Pirellulales</taxon>
        <taxon>Pirellulaceae</taxon>
        <taxon>Blastopirellula</taxon>
    </lineage>
</organism>